<dbReference type="Gene3D" id="3.40.190.10">
    <property type="entry name" value="Periplasmic binding protein-like II"/>
    <property type="match status" value="2"/>
</dbReference>
<dbReference type="PANTHER" id="PTHR30346:SF26">
    <property type="entry name" value="HYDROGEN PEROXIDE-INDUCIBLE GENES ACTIVATOR"/>
    <property type="match status" value="1"/>
</dbReference>
<comment type="similarity">
    <text evidence="1">Belongs to the LysR transcriptional regulatory family.</text>
</comment>
<dbReference type="EMBL" id="LT629700">
    <property type="protein sequence ID" value="SDL77335.1"/>
    <property type="molecule type" value="Genomic_DNA"/>
</dbReference>
<dbReference type="AlphaFoldDB" id="A0A1G9MUM2"/>
<dbReference type="Gene3D" id="1.10.10.10">
    <property type="entry name" value="Winged helix-like DNA-binding domain superfamily/Winged helix DNA-binding domain"/>
    <property type="match status" value="1"/>
</dbReference>
<dbReference type="SUPFAM" id="SSF46785">
    <property type="entry name" value="Winged helix' DNA-binding domain"/>
    <property type="match status" value="1"/>
</dbReference>
<proteinExistence type="inferred from homology"/>
<dbReference type="FunFam" id="1.10.10.10:FF:000001">
    <property type="entry name" value="LysR family transcriptional regulator"/>
    <property type="match status" value="1"/>
</dbReference>
<feature type="domain" description="HTH lysR-type" evidence="7">
    <location>
        <begin position="8"/>
        <end position="65"/>
    </location>
</feature>
<keyword evidence="4" id="KW-0010">Activator</keyword>
<accession>A0A1G9MUM2</accession>
<evidence type="ECO:0000256" key="5">
    <source>
        <dbReference type="ARBA" id="ARBA00023163"/>
    </source>
</evidence>
<evidence type="ECO:0000256" key="1">
    <source>
        <dbReference type="ARBA" id="ARBA00009437"/>
    </source>
</evidence>
<evidence type="ECO:0000256" key="2">
    <source>
        <dbReference type="ARBA" id="ARBA00023015"/>
    </source>
</evidence>
<organism evidence="8 9">
    <name type="scientific">Corynebacterium mycetoides</name>
    <dbReference type="NCBI Taxonomy" id="38302"/>
    <lineage>
        <taxon>Bacteria</taxon>
        <taxon>Bacillati</taxon>
        <taxon>Actinomycetota</taxon>
        <taxon>Actinomycetes</taxon>
        <taxon>Mycobacteriales</taxon>
        <taxon>Corynebacteriaceae</taxon>
        <taxon>Corynebacterium</taxon>
    </lineage>
</organism>
<keyword evidence="5" id="KW-0804">Transcription</keyword>
<dbReference type="Proteomes" id="UP000199350">
    <property type="component" value="Chromosome I"/>
</dbReference>
<dbReference type="OrthoDB" id="9775392at2"/>
<dbReference type="PANTHER" id="PTHR30346">
    <property type="entry name" value="TRANSCRIPTIONAL DUAL REGULATOR HCAR-RELATED"/>
    <property type="match status" value="1"/>
</dbReference>
<reference evidence="9" key="1">
    <citation type="submission" date="2016-10" db="EMBL/GenBank/DDBJ databases">
        <authorList>
            <person name="Varghese N."/>
            <person name="Submissions S."/>
        </authorList>
    </citation>
    <scope>NUCLEOTIDE SEQUENCE [LARGE SCALE GENOMIC DNA]</scope>
    <source>
        <strain evidence="9">DSM 20632</strain>
    </source>
</reference>
<keyword evidence="9" id="KW-1185">Reference proteome</keyword>
<name>A0A1G9MUM2_9CORY</name>
<dbReference type="InterPro" id="IPR000847">
    <property type="entry name" value="LysR_HTH_N"/>
</dbReference>
<dbReference type="GO" id="GO:0003700">
    <property type="term" value="F:DNA-binding transcription factor activity"/>
    <property type="evidence" value="ECO:0007669"/>
    <property type="project" value="InterPro"/>
</dbReference>
<evidence type="ECO:0000259" key="7">
    <source>
        <dbReference type="PROSITE" id="PS50931"/>
    </source>
</evidence>
<dbReference type="InterPro" id="IPR005119">
    <property type="entry name" value="LysR_subst-bd"/>
</dbReference>
<keyword evidence="3" id="KW-0238">DNA-binding</keyword>
<evidence type="ECO:0000313" key="8">
    <source>
        <dbReference type="EMBL" id="SDL77335.1"/>
    </source>
</evidence>
<evidence type="ECO:0000313" key="9">
    <source>
        <dbReference type="Proteomes" id="UP000199350"/>
    </source>
</evidence>
<dbReference type="Pfam" id="PF00126">
    <property type="entry name" value="HTH_1"/>
    <property type="match status" value="1"/>
</dbReference>
<evidence type="ECO:0000256" key="4">
    <source>
        <dbReference type="ARBA" id="ARBA00023159"/>
    </source>
</evidence>
<dbReference type="STRING" id="38302.SAMN04488535_0736"/>
<sequence length="318" mass="34022">MSNKEYRPTLAQLRTFVTIAENKHFGTAASKLNISQPSLSQALVALETGLGIQLIERSTRKVIVTPVGEELLPLARATLEAADAFVTRSRGALGVLSGTLTMGVIPTLTPYILPELLREAAKHYPDLKPLIVEEQTGALIEQLRDGSIDVAILAVPSGFPGMRETELFREKFVIVTPEDHPFAGRRDLSLDALGELDLLLLDDGHCLRDQIVDLCRIAHTGHPGNAEYATRASSLTTIMQLVVAGLGSTLVPESAVASECARPGLGLATFDASVTAERAIGLVSRPSSARAAEHQALGELITRAHARAVRKGKHLLPS</sequence>
<keyword evidence="2" id="KW-0805">Transcription regulation</keyword>
<dbReference type="SUPFAM" id="SSF53850">
    <property type="entry name" value="Periplasmic binding protein-like II"/>
    <property type="match status" value="1"/>
</dbReference>
<dbReference type="GO" id="GO:0003677">
    <property type="term" value="F:DNA binding"/>
    <property type="evidence" value="ECO:0007669"/>
    <property type="project" value="UniProtKB-KW"/>
</dbReference>
<dbReference type="GO" id="GO:0032993">
    <property type="term" value="C:protein-DNA complex"/>
    <property type="evidence" value="ECO:0007669"/>
    <property type="project" value="TreeGrafter"/>
</dbReference>
<evidence type="ECO:0000256" key="3">
    <source>
        <dbReference type="ARBA" id="ARBA00023125"/>
    </source>
</evidence>
<evidence type="ECO:0000256" key="6">
    <source>
        <dbReference type="ARBA" id="ARBA00040885"/>
    </source>
</evidence>
<dbReference type="Pfam" id="PF03466">
    <property type="entry name" value="LysR_substrate"/>
    <property type="match status" value="1"/>
</dbReference>
<dbReference type="InterPro" id="IPR036388">
    <property type="entry name" value="WH-like_DNA-bd_sf"/>
</dbReference>
<dbReference type="PRINTS" id="PR00039">
    <property type="entry name" value="HTHLYSR"/>
</dbReference>
<dbReference type="PROSITE" id="PS50931">
    <property type="entry name" value="HTH_LYSR"/>
    <property type="match status" value="1"/>
</dbReference>
<dbReference type="RefSeq" id="WP_092148852.1">
    <property type="nucleotide sequence ID" value="NZ_LT629700.1"/>
</dbReference>
<gene>
    <name evidence="8" type="ORF">SAMN04488535_0736</name>
</gene>
<dbReference type="InterPro" id="IPR036390">
    <property type="entry name" value="WH_DNA-bd_sf"/>
</dbReference>
<dbReference type="CDD" id="cd08411">
    <property type="entry name" value="PBP2_OxyR"/>
    <property type="match status" value="1"/>
</dbReference>
<protein>
    <recommendedName>
        <fullName evidence="6">Probable hydrogen peroxide-inducible genes activator</fullName>
    </recommendedName>
</protein>